<evidence type="ECO:0000256" key="1">
    <source>
        <dbReference type="ARBA" id="ARBA00022441"/>
    </source>
</evidence>
<dbReference type="AlphaFoldDB" id="A0A9N9B0B7"/>
<organism evidence="6 7">
    <name type="scientific">Acaulospora morrowiae</name>
    <dbReference type="NCBI Taxonomy" id="94023"/>
    <lineage>
        <taxon>Eukaryota</taxon>
        <taxon>Fungi</taxon>
        <taxon>Fungi incertae sedis</taxon>
        <taxon>Mucoromycota</taxon>
        <taxon>Glomeromycotina</taxon>
        <taxon>Glomeromycetes</taxon>
        <taxon>Diversisporales</taxon>
        <taxon>Acaulosporaceae</taxon>
        <taxon>Acaulospora</taxon>
    </lineage>
</organism>
<dbReference type="Gene3D" id="2.120.10.80">
    <property type="entry name" value="Kelch-type beta propeller"/>
    <property type="match status" value="3"/>
</dbReference>
<feature type="transmembrane region" description="Helical" evidence="3">
    <location>
        <begin position="418"/>
        <end position="442"/>
    </location>
</feature>
<evidence type="ECO:0000256" key="4">
    <source>
        <dbReference type="SAM" id="SignalP"/>
    </source>
</evidence>
<name>A0A9N9B0B7_9GLOM</name>
<keyword evidence="3" id="KW-1133">Transmembrane helix</keyword>
<evidence type="ECO:0000313" key="7">
    <source>
        <dbReference type="Proteomes" id="UP000789342"/>
    </source>
</evidence>
<evidence type="ECO:0000256" key="3">
    <source>
        <dbReference type="SAM" id="Phobius"/>
    </source>
</evidence>
<keyword evidence="1" id="KW-0880">Kelch repeat</keyword>
<keyword evidence="3" id="KW-0472">Membrane</keyword>
<reference evidence="6" key="1">
    <citation type="submission" date="2021-06" db="EMBL/GenBank/DDBJ databases">
        <authorList>
            <person name="Kallberg Y."/>
            <person name="Tangrot J."/>
            <person name="Rosling A."/>
        </authorList>
    </citation>
    <scope>NUCLEOTIDE SEQUENCE</scope>
    <source>
        <strain evidence="6">CL551</strain>
    </source>
</reference>
<evidence type="ECO:0000256" key="2">
    <source>
        <dbReference type="ARBA" id="ARBA00022737"/>
    </source>
</evidence>
<keyword evidence="3" id="KW-0812">Transmembrane</keyword>
<comment type="caution">
    <text evidence="6">The sequence shown here is derived from an EMBL/GenBank/DDBJ whole genome shotgun (WGS) entry which is preliminary data.</text>
</comment>
<feature type="signal peptide" evidence="4">
    <location>
        <begin position="1"/>
        <end position="32"/>
    </location>
</feature>
<keyword evidence="7" id="KW-1185">Reference proteome</keyword>
<evidence type="ECO:0000259" key="5">
    <source>
        <dbReference type="Pfam" id="PF24981"/>
    </source>
</evidence>
<dbReference type="EMBL" id="CAJVPV010003365">
    <property type="protein sequence ID" value="CAG8550195.1"/>
    <property type="molecule type" value="Genomic_DNA"/>
</dbReference>
<dbReference type="InterPro" id="IPR015915">
    <property type="entry name" value="Kelch-typ_b-propeller"/>
</dbReference>
<feature type="chain" id="PRO_5040197231" evidence="4">
    <location>
        <begin position="33"/>
        <end position="480"/>
    </location>
</feature>
<keyword evidence="4" id="KW-0732">Signal</keyword>
<protein>
    <submittedName>
        <fullName evidence="6">10791_t:CDS:1</fullName>
    </submittedName>
</protein>
<dbReference type="PANTHER" id="PTHR46093:SF18">
    <property type="entry name" value="FIBRONECTIN TYPE-III DOMAIN-CONTAINING PROTEIN"/>
    <property type="match status" value="1"/>
</dbReference>
<gene>
    <name evidence="6" type="ORF">AMORRO_LOCUS5537</name>
</gene>
<dbReference type="Pfam" id="PF24981">
    <property type="entry name" value="Beta-prop_ATRN-LZTR1"/>
    <property type="match status" value="1"/>
</dbReference>
<keyword evidence="2" id="KW-0677">Repeat</keyword>
<evidence type="ECO:0000313" key="6">
    <source>
        <dbReference type="EMBL" id="CAG8550195.1"/>
    </source>
</evidence>
<accession>A0A9N9B0B7</accession>
<feature type="domain" description="Attractin/MKLN-like beta-propeller" evidence="5">
    <location>
        <begin position="114"/>
        <end position="377"/>
    </location>
</feature>
<proteinExistence type="predicted"/>
<dbReference type="Proteomes" id="UP000789342">
    <property type="component" value="Unassembled WGS sequence"/>
</dbReference>
<dbReference type="OrthoDB" id="432528at2759"/>
<dbReference type="SUPFAM" id="SSF117281">
    <property type="entry name" value="Kelch motif"/>
    <property type="match status" value="1"/>
</dbReference>
<dbReference type="PANTHER" id="PTHR46093">
    <property type="entry name" value="ACYL-COA-BINDING DOMAIN-CONTAINING PROTEIN 5"/>
    <property type="match status" value="1"/>
</dbReference>
<dbReference type="InterPro" id="IPR056737">
    <property type="entry name" value="Beta-prop_ATRN-MKLN-like"/>
</dbReference>
<sequence>MTSSKNFHFNNPLRHHPLCIAILFTLILRVDSAFVPSPRYSVSSILVDKRLFFFGGLAKDSDGTESCQSSVYYLDISTSFDTDNIPWTDLTKTASIPERICWQVNGGGVNSSIVYLFGGITQNNLTKEVISDTLVFAFDTKTQQWTKPSISDTPPERRRELSVVQDNSGKMFIFGGLTDPLTGSRSTTWFNDMSILDISNLSWLFVETSGIDIPPPQADFTATMLSNGTILYIGGRQSDSASGTNITYKRMDQIWTYDTNKGYWRLITTVGTIPGVRAGHSAVLAPSGRIIVYGGVSDNLLTPASPDLAVLDTSTSPFQWSTPNASGTPPPVLAYHSTTLIENYMIVAFGNKTQGTSRGASSDIYILDITSYAWVTAFKSISPTKTSYDTIQSSDLSTSTQPSSSKTTYSKFIPVNTALILGVTIGAVISVSTLCIISFLLFRHWRKYRKRFGDKLPFSDSITPPADIQMPDLHEGGGRY</sequence>